<accession>A0A7Y6MA23</accession>
<sequence>MTGRDLCYKCSGRRVQRLGRIFLLCVACRGLGWVGGDDDDEEPELEAPELAETPPVWEDPRWLDPMVAAAFTCRYCLGHGAVQHIDRRRGLIFARRCPCAV</sequence>
<keyword evidence="2" id="KW-1185">Reference proteome</keyword>
<evidence type="ECO:0000313" key="1">
    <source>
        <dbReference type="EMBL" id="NUW39211.1"/>
    </source>
</evidence>
<dbReference type="RefSeq" id="WP_175598783.1">
    <property type="nucleotide sequence ID" value="NZ_JABWGO010000001.1"/>
</dbReference>
<comment type="caution">
    <text evidence="1">The sequence shown here is derived from an EMBL/GenBank/DDBJ whole genome shotgun (WGS) entry which is preliminary data.</text>
</comment>
<gene>
    <name evidence="1" type="ORF">HT134_03570</name>
</gene>
<dbReference type="EMBL" id="JABWGO010000001">
    <property type="protein sequence ID" value="NUW39211.1"/>
    <property type="molecule type" value="Genomic_DNA"/>
</dbReference>
<protein>
    <submittedName>
        <fullName evidence="1">Uncharacterized protein</fullName>
    </submittedName>
</protein>
<reference evidence="1 2" key="1">
    <citation type="submission" date="2020-06" db="EMBL/GenBank/DDBJ databases">
        <authorList>
            <person name="Chanama M."/>
        </authorList>
    </citation>
    <scope>NUCLEOTIDE SEQUENCE [LARGE SCALE GENOMIC DNA]</scope>
    <source>
        <strain evidence="1 2">TBRC6557</strain>
    </source>
</reference>
<name>A0A7Y6MA23_9ACTN</name>
<proteinExistence type="predicted"/>
<dbReference type="Proteomes" id="UP000546126">
    <property type="component" value="Unassembled WGS sequence"/>
</dbReference>
<dbReference type="AlphaFoldDB" id="A0A7Y6MA23"/>
<organism evidence="1 2">
    <name type="scientific">Nonomuraea rhodomycinica</name>
    <dbReference type="NCBI Taxonomy" id="1712872"/>
    <lineage>
        <taxon>Bacteria</taxon>
        <taxon>Bacillati</taxon>
        <taxon>Actinomycetota</taxon>
        <taxon>Actinomycetes</taxon>
        <taxon>Streptosporangiales</taxon>
        <taxon>Streptosporangiaceae</taxon>
        <taxon>Nonomuraea</taxon>
    </lineage>
</organism>
<evidence type="ECO:0000313" key="2">
    <source>
        <dbReference type="Proteomes" id="UP000546126"/>
    </source>
</evidence>